<evidence type="ECO:0008006" key="3">
    <source>
        <dbReference type="Google" id="ProtNLM"/>
    </source>
</evidence>
<name>I2GB52_9BACT</name>
<evidence type="ECO:0000313" key="1">
    <source>
        <dbReference type="EMBL" id="CCH51124.1"/>
    </source>
</evidence>
<keyword evidence="2" id="KW-1185">Reference proteome</keyword>
<evidence type="ECO:0000313" key="2">
    <source>
        <dbReference type="Proteomes" id="UP000009309"/>
    </source>
</evidence>
<comment type="caution">
    <text evidence="1">The sequence shown here is derived from an EMBL/GenBank/DDBJ whole genome shotgun (WGS) entry which is preliminary data.</text>
</comment>
<dbReference type="eggNOG" id="ENOG502ZBHJ">
    <property type="taxonomic scope" value="Bacteria"/>
</dbReference>
<reference evidence="1 2" key="1">
    <citation type="journal article" date="2012" name="J. Bacteriol.">
        <title>Genome Sequence of the Filamentous Bacterium Fibrisoma limi BUZ 3T.</title>
        <authorList>
            <person name="Filippini M."/>
            <person name="Qi W."/>
            <person name="Jaenicke S."/>
            <person name="Goesmann A."/>
            <person name="Smits T.H."/>
            <person name="Bagheri H.C."/>
        </authorList>
    </citation>
    <scope>NUCLEOTIDE SEQUENCE [LARGE SCALE GENOMIC DNA]</scope>
    <source>
        <strain evidence="2">BUZ 3T</strain>
    </source>
</reference>
<sequence length="343" mass="38138">MLRSVVLTLLLISGLSACIDPISLPIRNEEPRLVVDGQITNEAPPYTVRLTYTTGFTGSNTVDTPVLRAVVSLSDDAGRTTTFRDRGTGVYETTDLTFRGEVGRSYSLTVRLNDGKTYESKPEQMPAVPPIDSISFEVVSRLSNMATPYRLAYYVTTNDPATERNYYRWTAFGYTNRLSTGVPCSLGSPARCNNRCWTPVSSDQLNVFSDDAINGNPIRKREVLQLPIYTVGPQLVEVQQYGLTQANYQFWKAYEEQSTRTGSIFDPLPAPIAGNLVNINDPTDLARGYFAVTSITRKRARAQEYDAQQNLGLLSFISSVIIPEGDCRQFFGPVPIVEPEGWR</sequence>
<gene>
    <name evidence="1" type="ORF">BN8_00033</name>
</gene>
<protein>
    <recommendedName>
        <fullName evidence="3">DUF4249 domain-containing protein</fullName>
    </recommendedName>
</protein>
<dbReference type="InterPro" id="IPR025345">
    <property type="entry name" value="DUF4249"/>
</dbReference>
<dbReference type="RefSeq" id="WP_009279717.1">
    <property type="nucleotide sequence ID" value="NZ_CAIT01000001.1"/>
</dbReference>
<dbReference type="Proteomes" id="UP000009309">
    <property type="component" value="Unassembled WGS sequence"/>
</dbReference>
<dbReference type="Pfam" id="PF14054">
    <property type="entry name" value="DUF4249"/>
    <property type="match status" value="1"/>
</dbReference>
<organism evidence="1 2">
    <name type="scientific">Fibrisoma limi BUZ 3</name>
    <dbReference type="NCBI Taxonomy" id="1185876"/>
    <lineage>
        <taxon>Bacteria</taxon>
        <taxon>Pseudomonadati</taxon>
        <taxon>Bacteroidota</taxon>
        <taxon>Cytophagia</taxon>
        <taxon>Cytophagales</taxon>
        <taxon>Spirosomataceae</taxon>
        <taxon>Fibrisoma</taxon>
    </lineage>
</organism>
<dbReference type="STRING" id="1185876.BN8_00033"/>
<proteinExistence type="predicted"/>
<dbReference type="EMBL" id="CAIT01000001">
    <property type="protein sequence ID" value="CCH51124.1"/>
    <property type="molecule type" value="Genomic_DNA"/>
</dbReference>
<dbReference type="OrthoDB" id="922982at2"/>
<dbReference type="PROSITE" id="PS51257">
    <property type="entry name" value="PROKAR_LIPOPROTEIN"/>
    <property type="match status" value="1"/>
</dbReference>
<dbReference type="AlphaFoldDB" id="I2GB52"/>
<accession>I2GB52</accession>